<evidence type="ECO:0000313" key="2">
    <source>
        <dbReference type="Proteomes" id="UP001231370"/>
    </source>
</evidence>
<keyword evidence="2" id="KW-1185">Reference proteome</keyword>
<dbReference type="Proteomes" id="UP001231370">
    <property type="component" value="Unassembled WGS sequence"/>
</dbReference>
<dbReference type="RefSeq" id="WP_283760944.1">
    <property type="nucleotide sequence ID" value="NZ_JAQPOK010000012.1"/>
</dbReference>
<reference evidence="1 2" key="1">
    <citation type="submission" date="2023-01" db="EMBL/GenBank/DDBJ databases">
        <title>Novel diversity within Roseofilum (Cyanobacteria; Desertifilaceae) from marine benthic mats with descriptions of four novel species.</title>
        <authorList>
            <person name="Wang Y."/>
            <person name="Berthold D.E."/>
            <person name="Hu J."/>
            <person name="Lefler F.W."/>
            <person name="Laughinghouse H.D. IV."/>
        </authorList>
    </citation>
    <scope>NUCLEOTIDE SEQUENCE [LARGE SCALE GENOMIC DNA]</scope>
    <source>
        <strain evidence="1 2">BLCC-M91</strain>
    </source>
</reference>
<dbReference type="EMBL" id="JAQPOK010000012">
    <property type="protein sequence ID" value="MDJ1177614.1"/>
    <property type="molecule type" value="Genomic_DNA"/>
</dbReference>
<comment type="caution">
    <text evidence="1">The sequence shown here is derived from an EMBL/GenBank/DDBJ whole genome shotgun (WGS) entry which is preliminary data.</text>
</comment>
<accession>A0ABT7BEK3</accession>
<protein>
    <submittedName>
        <fullName evidence="1">Uncharacterized protein</fullName>
    </submittedName>
</protein>
<proteinExistence type="predicted"/>
<evidence type="ECO:0000313" key="1">
    <source>
        <dbReference type="EMBL" id="MDJ1177614.1"/>
    </source>
</evidence>
<sequence>MIESANELPVKEIFVLPVDEVLRVVSAIATQLGLSVPPVVEMDYLRSLPPDRFGYAWAKHLDDHNLKPFLEGLRRQQLHDGVHVLTGYNTDTALRAVMRYSSNNEQTNFLNVSD</sequence>
<gene>
    <name evidence="1" type="ORF">PJF56_01935</name>
</gene>
<organism evidence="1 2">
    <name type="scientific">Roseofilum halophilum BLCC-M91</name>
    <dbReference type="NCBI Taxonomy" id="3022259"/>
    <lineage>
        <taxon>Bacteria</taxon>
        <taxon>Bacillati</taxon>
        <taxon>Cyanobacteriota</taxon>
        <taxon>Cyanophyceae</taxon>
        <taxon>Desertifilales</taxon>
        <taxon>Desertifilaceae</taxon>
        <taxon>Roseofilum</taxon>
        <taxon>Roseofilum halophilum</taxon>
    </lineage>
</organism>
<name>A0ABT7BEK3_9CYAN</name>